<dbReference type="PANTHER" id="PTHR47723:SF21">
    <property type="entry name" value="POLYNUCLEOTIDYL TRANSFERASE, RIBONUCLEASE H-LIKE SUPERFAMILY PROTEIN"/>
    <property type="match status" value="1"/>
</dbReference>
<keyword evidence="3" id="KW-1185">Reference proteome</keyword>
<dbReference type="PANTHER" id="PTHR47723">
    <property type="entry name" value="OS05G0353850 PROTEIN"/>
    <property type="match status" value="1"/>
</dbReference>
<dbReference type="EMBL" id="JACGWO010000004">
    <property type="protein sequence ID" value="KAK4428860.1"/>
    <property type="molecule type" value="Genomic_DNA"/>
</dbReference>
<dbReference type="Proteomes" id="UP001293254">
    <property type="component" value="Unassembled WGS sequence"/>
</dbReference>
<evidence type="ECO:0000259" key="1">
    <source>
        <dbReference type="Pfam" id="PF13456"/>
    </source>
</evidence>
<dbReference type="InterPro" id="IPR053151">
    <property type="entry name" value="RNase_H-like"/>
</dbReference>
<comment type="caution">
    <text evidence="2">The sequence shown here is derived from an EMBL/GenBank/DDBJ whole genome shotgun (WGS) entry which is preliminary data.</text>
</comment>
<dbReference type="InterPro" id="IPR002156">
    <property type="entry name" value="RNaseH_domain"/>
</dbReference>
<dbReference type="Pfam" id="PF13456">
    <property type="entry name" value="RVT_3"/>
    <property type="match status" value="1"/>
</dbReference>
<evidence type="ECO:0000313" key="3">
    <source>
        <dbReference type="Proteomes" id="UP001293254"/>
    </source>
</evidence>
<dbReference type="GO" id="GO:0003676">
    <property type="term" value="F:nucleic acid binding"/>
    <property type="evidence" value="ECO:0007669"/>
    <property type="project" value="InterPro"/>
</dbReference>
<sequence length="152" mass="17429">MLMIASTICNKRNAQIMEASNDDPLRLIKKTQNSYSAFLEANERMETPIVYNNKYYWKPPPQATFVSAIPSPELAEALAASRAAEMIQRNGWHNILLEGDYFTVITRLRPLVMDDSYVSPILVDTTNILQSIHSWEVRHIRRTDNRVAHLLA</sequence>
<gene>
    <name evidence="2" type="ORF">Salat_1185900</name>
</gene>
<accession>A0AAE1YEM1</accession>
<organism evidence="2 3">
    <name type="scientific">Sesamum alatum</name>
    <dbReference type="NCBI Taxonomy" id="300844"/>
    <lineage>
        <taxon>Eukaryota</taxon>
        <taxon>Viridiplantae</taxon>
        <taxon>Streptophyta</taxon>
        <taxon>Embryophyta</taxon>
        <taxon>Tracheophyta</taxon>
        <taxon>Spermatophyta</taxon>
        <taxon>Magnoliopsida</taxon>
        <taxon>eudicotyledons</taxon>
        <taxon>Gunneridae</taxon>
        <taxon>Pentapetalae</taxon>
        <taxon>asterids</taxon>
        <taxon>lamiids</taxon>
        <taxon>Lamiales</taxon>
        <taxon>Pedaliaceae</taxon>
        <taxon>Sesamum</taxon>
    </lineage>
</organism>
<reference evidence="2" key="1">
    <citation type="submission" date="2020-06" db="EMBL/GenBank/DDBJ databases">
        <authorList>
            <person name="Li T."/>
            <person name="Hu X."/>
            <person name="Zhang T."/>
            <person name="Song X."/>
            <person name="Zhang H."/>
            <person name="Dai N."/>
            <person name="Sheng W."/>
            <person name="Hou X."/>
            <person name="Wei L."/>
        </authorList>
    </citation>
    <scope>NUCLEOTIDE SEQUENCE</scope>
    <source>
        <strain evidence="2">3651</strain>
        <tissue evidence="2">Leaf</tissue>
    </source>
</reference>
<feature type="domain" description="RNase H type-1" evidence="1">
    <location>
        <begin position="70"/>
        <end position="152"/>
    </location>
</feature>
<protein>
    <recommendedName>
        <fullName evidence="1">RNase H type-1 domain-containing protein</fullName>
    </recommendedName>
</protein>
<dbReference type="GO" id="GO:0004523">
    <property type="term" value="F:RNA-DNA hybrid ribonuclease activity"/>
    <property type="evidence" value="ECO:0007669"/>
    <property type="project" value="InterPro"/>
</dbReference>
<reference evidence="2" key="2">
    <citation type="journal article" date="2024" name="Plant">
        <title>Genomic evolution and insights into agronomic trait innovations of Sesamum species.</title>
        <authorList>
            <person name="Miao H."/>
            <person name="Wang L."/>
            <person name="Qu L."/>
            <person name="Liu H."/>
            <person name="Sun Y."/>
            <person name="Le M."/>
            <person name="Wang Q."/>
            <person name="Wei S."/>
            <person name="Zheng Y."/>
            <person name="Lin W."/>
            <person name="Duan Y."/>
            <person name="Cao H."/>
            <person name="Xiong S."/>
            <person name="Wang X."/>
            <person name="Wei L."/>
            <person name="Li C."/>
            <person name="Ma Q."/>
            <person name="Ju M."/>
            <person name="Zhao R."/>
            <person name="Li G."/>
            <person name="Mu C."/>
            <person name="Tian Q."/>
            <person name="Mei H."/>
            <person name="Zhang T."/>
            <person name="Gao T."/>
            <person name="Zhang H."/>
        </authorList>
    </citation>
    <scope>NUCLEOTIDE SEQUENCE</scope>
    <source>
        <strain evidence="2">3651</strain>
    </source>
</reference>
<dbReference type="Gene3D" id="3.30.420.10">
    <property type="entry name" value="Ribonuclease H-like superfamily/Ribonuclease H"/>
    <property type="match status" value="1"/>
</dbReference>
<proteinExistence type="predicted"/>
<dbReference type="AlphaFoldDB" id="A0AAE1YEM1"/>
<evidence type="ECO:0000313" key="2">
    <source>
        <dbReference type="EMBL" id="KAK4428860.1"/>
    </source>
</evidence>
<dbReference type="InterPro" id="IPR036397">
    <property type="entry name" value="RNaseH_sf"/>
</dbReference>
<name>A0AAE1YEM1_9LAMI</name>